<comment type="caution">
    <text evidence="2">The sequence shown here is derived from an EMBL/GenBank/DDBJ whole genome shotgun (WGS) entry which is preliminary data.</text>
</comment>
<evidence type="ECO:0000256" key="1">
    <source>
        <dbReference type="SAM" id="MobiDB-lite"/>
    </source>
</evidence>
<feature type="region of interest" description="Disordered" evidence="1">
    <location>
        <begin position="1"/>
        <end position="22"/>
    </location>
</feature>
<dbReference type="Proteomes" id="UP000314294">
    <property type="component" value="Unassembled WGS sequence"/>
</dbReference>
<sequence>MPELLYAPVGEQEGTDVRHGRGRRPQLCQRHDVFKGDVGLSAHVHHMDFLRRAVGATAGGPPDDLHHDGVLGNLNTPPPFAAEDLQSDLTDGDGFLEAWLRLSEILSDIIAGNIRLHSGIFETSCDGSAKCIIS</sequence>
<reference evidence="2 3" key="1">
    <citation type="submission" date="2019-03" db="EMBL/GenBank/DDBJ databases">
        <title>First draft genome of Liparis tanakae, snailfish: a comprehensive survey of snailfish specific genes.</title>
        <authorList>
            <person name="Kim W."/>
            <person name="Song I."/>
            <person name="Jeong J.-H."/>
            <person name="Kim D."/>
            <person name="Kim S."/>
            <person name="Ryu S."/>
            <person name="Song J.Y."/>
            <person name="Lee S.K."/>
        </authorList>
    </citation>
    <scope>NUCLEOTIDE SEQUENCE [LARGE SCALE GENOMIC DNA]</scope>
    <source>
        <tissue evidence="2">Muscle</tissue>
    </source>
</reference>
<dbReference type="AlphaFoldDB" id="A0A4Z2HAE1"/>
<protein>
    <submittedName>
        <fullName evidence="2">Uncharacterized protein</fullName>
    </submittedName>
</protein>
<gene>
    <name evidence="2" type="ORF">EYF80_027068</name>
</gene>
<name>A0A4Z2HAE1_9TELE</name>
<accession>A0A4Z2HAE1</accession>
<keyword evidence="3" id="KW-1185">Reference proteome</keyword>
<dbReference type="EMBL" id="SRLO01000287">
    <property type="protein sequence ID" value="TNN62726.1"/>
    <property type="molecule type" value="Genomic_DNA"/>
</dbReference>
<evidence type="ECO:0000313" key="3">
    <source>
        <dbReference type="Proteomes" id="UP000314294"/>
    </source>
</evidence>
<proteinExistence type="predicted"/>
<organism evidence="2 3">
    <name type="scientific">Liparis tanakae</name>
    <name type="common">Tanaka's snailfish</name>
    <dbReference type="NCBI Taxonomy" id="230148"/>
    <lineage>
        <taxon>Eukaryota</taxon>
        <taxon>Metazoa</taxon>
        <taxon>Chordata</taxon>
        <taxon>Craniata</taxon>
        <taxon>Vertebrata</taxon>
        <taxon>Euteleostomi</taxon>
        <taxon>Actinopterygii</taxon>
        <taxon>Neopterygii</taxon>
        <taxon>Teleostei</taxon>
        <taxon>Neoteleostei</taxon>
        <taxon>Acanthomorphata</taxon>
        <taxon>Eupercaria</taxon>
        <taxon>Perciformes</taxon>
        <taxon>Cottioidei</taxon>
        <taxon>Cottales</taxon>
        <taxon>Liparidae</taxon>
        <taxon>Liparis</taxon>
    </lineage>
</organism>
<evidence type="ECO:0000313" key="2">
    <source>
        <dbReference type="EMBL" id="TNN62726.1"/>
    </source>
</evidence>